<evidence type="ECO:0000313" key="2">
    <source>
        <dbReference type="EMBL" id="MFI1963149.1"/>
    </source>
</evidence>
<dbReference type="RefSeq" id="WP_055471627.1">
    <property type="nucleotide sequence ID" value="NZ_JBIRWE010000001.1"/>
</dbReference>
<sequence length="142" mass="15008">MTISRKWITSLTAAVLAAGTLTAASSATAATGPAAQSSCYLAQSTAYPGFEGNNLHCAPRAGAAAYYEPDGNEHWSNVMGTFSGSQREFFCWTEGATHSGGNSVWYKSWADEPSVGHGFSIGYVKSTDVYTGTHPYPGLRHC</sequence>
<dbReference type="Proteomes" id="UP001611548">
    <property type="component" value="Unassembled WGS sequence"/>
</dbReference>
<evidence type="ECO:0000313" key="3">
    <source>
        <dbReference type="Proteomes" id="UP001611548"/>
    </source>
</evidence>
<reference evidence="2 3" key="1">
    <citation type="submission" date="2024-10" db="EMBL/GenBank/DDBJ databases">
        <title>The Natural Products Discovery Center: Release of the First 8490 Sequenced Strains for Exploring Actinobacteria Biosynthetic Diversity.</title>
        <authorList>
            <person name="Kalkreuter E."/>
            <person name="Kautsar S.A."/>
            <person name="Yang D."/>
            <person name="Bader C.D."/>
            <person name="Teijaro C.N."/>
            <person name="Fluegel L."/>
            <person name="Davis C.M."/>
            <person name="Simpson J.R."/>
            <person name="Lauterbach L."/>
            <person name="Steele A.D."/>
            <person name="Gui C."/>
            <person name="Meng S."/>
            <person name="Li G."/>
            <person name="Viehrig K."/>
            <person name="Ye F."/>
            <person name="Su P."/>
            <person name="Kiefer A.F."/>
            <person name="Nichols A."/>
            <person name="Cepeda A.J."/>
            <person name="Yan W."/>
            <person name="Fan B."/>
            <person name="Jiang Y."/>
            <person name="Adhikari A."/>
            <person name="Zheng C.-J."/>
            <person name="Schuster L."/>
            <person name="Cowan T.M."/>
            <person name="Smanski M.J."/>
            <person name="Chevrette M.G."/>
            <person name="De Carvalho L.P.S."/>
            <person name="Shen B."/>
        </authorList>
    </citation>
    <scope>NUCLEOTIDE SEQUENCE [LARGE SCALE GENOMIC DNA]</scope>
    <source>
        <strain evidence="2 3">NPDC020327</strain>
    </source>
</reference>
<name>A0ABW7UP90_9ACTN</name>
<evidence type="ECO:0008006" key="4">
    <source>
        <dbReference type="Google" id="ProtNLM"/>
    </source>
</evidence>
<organism evidence="2 3">
    <name type="scientific">Streptomyces pathocidini</name>
    <dbReference type="NCBI Taxonomy" id="1650571"/>
    <lineage>
        <taxon>Bacteria</taxon>
        <taxon>Bacillati</taxon>
        <taxon>Actinomycetota</taxon>
        <taxon>Actinomycetes</taxon>
        <taxon>Kitasatosporales</taxon>
        <taxon>Streptomycetaceae</taxon>
        <taxon>Streptomyces</taxon>
    </lineage>
</organism>
<comment type="caution">
    <text evidence="2">The sequence shown here is derived from an EMBL/GenBank/DDBJ whole genome shotgun (WGS) entry which is preliminary data.</text>
</comment>
<gene>
    <name evidence="2" type="ORF">ACH429_03250</name>
</gene>
<protein>
    <recommendedName>
        <fullName evidence="4">Secreted protein</fullName>
    </recommendedName>
</protein>
<accession>A0ABW7UP90</accession>
<dbReference type="EMBL" id="JBIRWE010000001">
    <property type="protein sequence ID" value="MFI1963149.1"/>
    <property type="molecule type" value="Genomic_DNA"/>
</dbReference>
<keyword evidence="3" id="KW-1185">Reference proteome</keyword>
<feature type="chain" id="PRO_5046520443" description="Secreted protein" evidence="1">
    <location>
        <begin position="30"/>
        <end position="142"/>
    </location>
</feature>
<keyword evidence="1" id="KW-0732">Signal</keyword>
<proteinExistence type="predicted"/>
<feature type="signal peptide" evidence="1">
    <location>
        <begin position="1"/>
        <end position="29"/>
    </location>
</feature>
<evidence type="ECO:0000256" key="1">
    <source>
        <dbReference type="SAM" id="SignalP"/>
    </source>
</evidence>